<evidence type="ECO:0000256" key="3">
    <source>
        <dbReference type="RuleBase" id="RU364104"/>
    </source>
</evidence>
<evidence type="ECO:0000313" key="6">
    <source>
        <dbReference type="Proteomes" id="UP001153620"/>
    </source>
</evidence>
<sequence>MVLTHSEQDAEATNFPVKSVGGPRGLGDPDDRKLRKVEKEVLIPKIMRDKAKKEKCIEEVAAFEECCKNASVFMVVKCRDQNEKLWGCLTKWYKDEKFIGECTEIYLKERSDFRRTGLQKKYRDYLKNRDDKHSEE</sequence>
<keyword evidence="2" id="KW-1015">Disulfide bond</keyword>
<evidence type="ECO:0000256" key="1">
    <source>
        <dbReference type="ARBA" id="ARBA00007347"/>
    </source>
</evidence>
<evidence type="ECO:0000313" key="5">
    <source>
        <dbReference type="EMBL" id="CAG9797103.1"/>
    </source>
</evidence>
<protein>
    <recommendedName>
        <fullName evidence="3">COX assembly mitochondrial protein</fullName>
    </recommendedName>
</protein>
<keyword evidence="6" id="KW-1185">Reference proteome</keyword>
<dbReference type="PROSITE" id="PS51808">
    <property type="entry name" value="CHCH"/>
    <property type="match status" value="1"/>
</dbReference>
<evidence type="ECO:0000256" key="2">
    <source>
        <dbReference type="ARBA" id="ARBA00023157"/>
    </source>
</evidence>
<keyword evidence="3" id="KW-0496">Mitochondrion</keyword>
<name>A0A9N9RIW8_9DIPT</name>
<dbReference type="GO" id="GO:0005739">
    <property type="term" value="C:mitochondrion"/>
    <property type="evidence" value="ECO:0007669"/>
    <property type="project" value="UniProtKB-SubCell"/>
</dbReference>
<dbReference type="PANTHER" id="PTHR22977:SF5">
    <property type="entry name" value="COX ASSEMBLY MITOCHONDRIAL PROTEIN HOMOLOG"/>
    <property type="match status" value="1"/>
</dbReference>
<reference evidence="5" key="2">
    <citation type="submission" date="2022-10" db="EMBL/GenBank/DDBJ databases">
        <authorList>
            <consortium name="ENA_rothamsted_submissions"/>
            <consortium name="culmorum"/>
            <person name="King R."/>
        </authorList>
    </citation>
    <scope>NUCLEOTIDE SEQUENCE</scope>
</reference>
<proteinExistence type="inferred from homology"/>
<comment type="subcellular location">
    <subcellularLocation>
        <location evidence="3">Mitochondrion</location>
    </subcellularLocation>
</comment>
<dbReference type="InterPro" id="IPR013892">
    <property type="entry name" value="Cyt_c_biogenesis_Cmc1-like"/>
</dbReference>
<feature type="region of interest" description="Disordered" evidence="4">
    <location>
        <begin position="1"/>
        <end position="31"/>
    </location>
</feature>
<accession>A0A9N9RIW8</accession>
<dbReference type="OrthoDB" id="6224010at2759"/>
<gene>
    <name evidence="5" type="ORF">CHIRRI_LOCUS104</name>
</gene>
<reference evidence="5" key="1">
    <citation type="submission" date="2022-01" db="EMBL/GenBank/DDBJ databases">
        <authorList>
            <person name="King R."/>
        </authorList>
    </citation>
    <scope>NUCLEOTIDE SEQUENCE</scope>
</reference>
<dbReference type="AlphaFoldDB" id="A0A9N9RIW8"/>
<dbReference type="Pfam" id="PF08583">
    <property type="entry name" value="Cmc1"/>
    <property type="match status" value="1"/>
</dbReference>
<dbReference type="Proteomes" id="UP001153620">
    <property type="component" value="Chromosome 1"/>
</dbReference>
<organism evidence="5 6">
    <name type="scientific">Chironomus riparius</name>
    <dbReference type="NCBI Taxonomy" id="315576"/>
    <lineage>
        <taxon>Eukaryota</taxon>
        <taxon>Metazoa</taxon>
        <taxon>Ecdysozoa</taxon>
        <taxon>Arthropoda</taxon>
        <taxon>Hexapoda</taxon>
        <taxon>Insecta</taxon>
        <taxon>Pterygota</taxon>
        <taxon>Neoptera</taxon>
        <taxon>Endopterygota</taxon>
        <taxon>Diptera</taxon>
        <taxon>Nematocera</taxon>
        <taxon>Chironomoidea</taxon>
        <taxon>Chironomidae</taxon>
        <taxon>Chironominae</taxon>
        <taxon>Chironomus</taxon>
    </lineage>
</organism>
<comment type="similarity">
    <text evidence="1 3">Belongs to the CMC family.</text>
</comment>
<dbReference type="EMBL" id="OU895877">
    <property type="protein sequence ID" value="CAG9797103.1"/>
    <property type="molecule type" value="Genomic_DNA"/>
</dbReference>
<evidence type="ECO:0000256" key="4">
    <source>
        <dbReference type="SAM" id="MobiDB-lite"/>
    </source>
</evidence>
<dbReference type="PANTHER" id="PTHR22977">
    <property type="entry name" value="COX ASSEMBLY MITOCHONDRIAL PROTEIN"/>
    <property type="match status" value="1"/>
</dbReference>